<accession>A0A3B0ZMD0</accession>
<dbReference type="Gene3D" id="3.40.50.1110">
    <property type="entry name" value="SGNH hydrolase"/>
    <property type="match status" value="1"/>
</dbReference>
<dbReference type="Pfam" id="PF00657">
    <property type="entry name" value="Lipase_GDSL"/>
    <property type="match status" value="1"/>
</dbReference>
<dbReference type="InterPro" id="IPR008265">
    <property type="entry name" value="Lipase_GDSL_AS"/>
</dbReference>
<dbReference type="EMBL" id="UOFS01000019">
    <property type="protein sequence ID" value="VAW94715.1"/>
    <property type="molecule type" value="Genomic_DNA"/>
</dbReference>
<gene>
    <name evidence="2" type="ORF">MNBD_GAMMA22-1613</name>
</gene>
<dbReference type="CDD" id="cd01846">
    <property type="entry name" value="fatty_acyltransferase_like"/>
    <property type="match status" value="1"/>
</dbReference>
<dbReference type="InterPro" id="IPR001087">
    <property type="entry name" value="GDSL"/>
</dbReference>
<organism evidence="2">
    <name type="scientific">hydrothermal vent metagenome</name>
    <dbReference type="NCBI Taxonomy" id="652676"/>
    <lineage>
        <taxon>unclassified sequences</taxon>
        <taxon>metagenomes</taxon>
        <taxon>ecological metagenomes</taxon>
    </lineage>
</organism>
<name>A0A3B0ZMD0_9ZZZZ</name>
<proteinExistence type="predicted"/>
<sequence>MNSIPFINKWSRLALVLVALFTSVISSADESYTNIFIFGDSLSDTGNLASVRGDFPNPPFFNNRVTNGLVAVDTIAASLNLNADASLYLLGLAAGGNYAVAGARSAGESPIDLTAQVTAFLASYNANAPKDALYVVLIGGNDVFDAAKIPDIIAAKQRIDAGVMTEKQQIQALINAGAENFLVINVVDVSITPRINAAVLQIPTVRDYANSLVIHYNDTLEASLEDIKHDNDIEIEQFDLYQAFNDLLQDAQDLGFTNTTDACFSTATLTFNDGCNFGANFPNYVFFDEIHPTTRAHKIIADQIVEELD</sequence>
<dbReference type="AlphaFoldDB" id="A0A3B0ZMD0"/>
<reference evidence="2" key="1">
    <citation type="submission" date="2018-06" db="EMBL/GenBank/DDBJ databases">
        <authorList>
            <person name="Zhirakovskaya E."/>
        </authorList>
    </citation>
    <scope>NUCLEOTIDE SEQUENCE</scope>
</reference>
<dbReference type="GO" id="GO:0016298">
    <property type="term" value="F:lipase activity"/>
    <property type="evidence" value="ECO:0007669"/>
    <property type="project" value="InterPro"/>
</dbReference>
<dbReference type="PANTHER" id="PTHR45648:SF22">
    <property type="entry name" value="GDSL LIPASE_ACYLHYDROLASE FAMILY PROTEIN (AFU_ORTHOLOGUE AFUA_4G14700)"/>
    <property type="match status" value="1"/>
</dbReference>
<dbReference type="GO" id="GO:0006629">
    <property type="term" value="P:lipid metabolic process"/>
    <property type="evidence" value="ECO:0007669"/>
    <property type="project" value="InterPro"/>
</dbReference>
<dbReference type="InterPro" id="IPR051058">
    <property type="entry name" value="GDSL_Est/Lipase"/>
</dbReference>
<keyword evidence="1" id="KW-0378">Hydrolase</keyword>
<dbReference type="PROSITE" id="PS01098">
    <property type="entry name" value="LIPASE_GDSL_SER"/>
    <property type="match status" value="1"/>
</dbReference>
<dbReference type="SUPFAM" id="SSF52266">
    <property type="entry name" value="SGNH hydrolase"/>
    <property type="match status" value="1"/>
</dbReference>
<dbReference type="PANTHER" id="PTHR45648">
    <property type="entry name" value="GDSL LIPASE/ACYLHYDROLASE FAMILY PROTEIN (AFU_ORTHOLOGUE AFUA_4G14700)"/>
    <property type="match status" value="1"/>
</dbReference>
<evidence type="ECO:0000313" key="2">
    <source>
        <dbReference type="EMBL" id="VAW94715.1"/>
    </source>
</evidence>
<evidence type="ECO:0000256" key="1">
    <source>
        <dbReference type="ARBA" id="ARBA00022801"/>
    </source>
</evidence>
<protein>
    <submittedName>
        <fullName evidence="2">Phospholipase/lecithinase/hemolysin</fullName>
    </submittedName>
</protein>
<dbReference type="InterPro" id="IPR036514">
    <property type="entry name" value="SGNH_hydro_sf"/>
</dbReference>